<dbReference type="GO" id="GO:0008139">
    <property type="term" value="F:nuclear localization sequence binding"/>
    <property type="evidence" value="ECO:0007669"/>
    <property type="project" value="TreeGrafter"/>
</dbReference>
<reference evidence="24" key="1">
    <citation type="submission" date="2025-08" db="UniProtKB">
        <authorList>
            <consortium name="RefSeq"/>
        </authorList>
    </citation>
    <scope>IDENTIFICATION</scope>
    <source>
        <tissue evidence="24">Total insect</tissue>
    </source>
</reference>
<dbReference type="Pfam" id="PF00641">
    <property type="entry name" value="Zn_ribbon_RanBP"/>
    <property type="match status" value="4"/>
</dbReference>
<evidence type="ECO:0000256" key="2">
    <source>
        <dbReference type="ARBA" id="ARBA00004126"/>
    </source>
</evidence>
<feature type="compositionally biased region" description="Polar residues" evidence="21">
    <location>
        <begin position="1437"/>
        <end position="1469"/>
    </location>
</feature>
<evidence type="ECO:0000256" key="14">
    <source>
        <dbReference type="ARBA" id="ARBA00023136"/>
    </source>
</evidence>
<evidence type="ECO:0000256" key="21">
    <source>
        <dbReference type="SAM" id="MobiDB-lite"/>
    </source>
</evidence>
<feature type="domain" description="RanBP2-type" evidence="22">
    <location>
        <begin position="775"/>
        <end position="804"/>
    </location>
</feature>
<evidence type="ECO:0000256" key="5">
    <source>
        <dbReference type="ARBA" id="ARBA00022723"/>
    </source>
</evidence>
<feature type="compositionally biased region" description="Polar residues" evidence="21">
    <location>
        <begin position="799"/>
        <end position="813"/>
    </location>
</feature>
<feature type="compositionally biased region" description="Polar residues" evidence="21">
    <location>
        <begin position="995"/>
        <end position="1019"/>
    </location>
</feature>
<keyword evidence="6" id="KW-0677">Repeat</keyword>
<evidence type="ECO:0000256" key="20">
    <source>
        <dbReference type="PROSITE-ProRule" id="PRU00322"/>
    </source>
</evidence>
<dbReference type="InterPro" id="IPR001876">
    <property type="entry name" value="Znf_RanBP2"/>
</dbReference>
<evidence type="ECO:0000259" key="22">
    <source>
        <dbReference type="PROSITE" id="PS50199"/>
    </source>
</evidence>
<keyword evidence="8" id="KW-0509">mRNA transport</keyword>
<dbReference type="GO" id="GO:0051028">
    <property type="term" value="P:mRNA transport"/>
    <property type="evidence" value="ECO:0007669"/>
    <property type="project" value="UniProtKB-KW"/>
</dbReference>
<organism evidence="24">
    <name type="scientific">Thrips palmi</name>
    <name type="common">Melon thrips</name>
    <dbReference type="NCBI Taxonomy" id="161013"/>
    <lineage>
        <taxon>Eukaryota</taxon>
        <taxon>Metazoa</taxon>
        <taxon>Ecdysozoa</taxon>
        <taxon>Arthropoda</taxon>
        <taxon>Hexapoda</taxon>
        <taxon>Insecta</taxon>
        <taxon>Pterygota</taxon>
        <taxon>Neoptera</taxon>
        <taxon>Paraneoptera</taxon>
        <taxon>Thysanoptera</taxon>
        <taxon>Terebrantia</taxon>
        <taxon>Thripoidea</taxon>
        <taxon>Thripidae</taxon>
        <taxon>Thrips</taxon>
    </lineage>
</organism>
<dbReference type="GO" id="GO:0031965">
    <property type="term" value="C:nuclear membrane"/>
    <property type="evidence" value="ECO:0007669"/>
    <property type="project" value="UniProtKB-SubCell"/>
</dbReference>
<evidence type="ECO:0000256" key="13">
    <source>
        <dbReference type="ARBA" id="ARBA00023132"/>
    </source>
</evidence>
<evidence type="ECO:0000256" key="17">
    <source>
        <dbReference type="ARBA" id="ARBA00068609"/>
    </source>
</evidence>
<dbReference type="PANTHER" id="PTHR23193">
    <property type="entry name" value="NUCLEAR PORE COMPLEX PROTEIN NUP"/>
    <property type="match status" value="1"/>
</dbReference>
<dbReference type="GO" id="GO:0005643">
    <property type="term" value="C:nuclear pore"/>
    <property type="evidence" value="ECO:0007669"/>
    <property type="project" value="UniProtKB-SubCell"/>
</dbReference>
<keyword evidence="9" id="KW-0862">Zinc</keyword>
<evidence type="ECO:0000256" key="16">
    <source>
        <dbReference type="ARBA" id="ARBA00060842"/>
    </source>
</evidence>
<feature type="compositionally biased region" description="Low complexity" evidence="21">
    <location>
        <begin position="852"/>
        <end position="865"/>
    </location>
</feature>
<evidence type="ECO:0000256" key="9">
    <source>
        <dbReference type="ARBA" id="ARBA00022833"/>
    </source>
</evidence>
<feature type="domain" description="RanBP2-type" evidence="22">
    <location>
        <begin position="824"/>
        <end position="853"/>
    </location>
</feature>
<feature type="region of interest" description="Disordered" evidence="21">
    <location>
        <begin position="852"/>
        <end position="978"/>
    </location>
</feature>
<feature type="compositionally biased region" description="Polar residues" evidence="21">
    <location>
        <begin position="1125"/>
        <end position="1149"/>
    </location>
</feature>
<feature type="domain" description="RanBP2-type" evidence="22">
    <location>
        <begin position="721"/>
        <end position="751"/>
    </location>
</feature>
<feature type="region of interest" description="Disordered" evidence="21">
    <location>
        <begin position="141"/>
        <end position="186"/>
    </location>
</feature>
<dbReference type="PROSITE" id="PS01358">
    <property type="entry name" value="ZF_RANBP2_1"/>
    <property type="match status" value="4"/>
</dbReference>
<feature type="region of interest" description="Disordered" evidence="21">
    <location>
        <begin position="40"/>
        <end position="71"/>
    </location>
</feature>
<proteinExistence type="inferred from homology"/>
<dbReference type="RefSeq" id="XP_034232189.1">
    <property type="nucleotide sequence ID" value="XM_034376298.1"/>
</dbReference>
<feature type="compositionally biased region" description="Polar residues" evidence="21">
    <location>
        <begin position="1389"/>
        <end position="1408"/>
    </location>
</feature>
<gene>
    <name evidence="24" type="primary">LOC117640071</name>
</gene>
<dbReference type="SUPFAM" id="SSF90209">
    <property type="entry name" value="Ran binding protein zinc finger-like"/>
    <property type="match status" value="4"/>
</dbReference>
<evidence type="ECO:0000256" key="7">
    <source>
        <dbReference type="ARBA" id="ARBA00022771"/>
    </source>
</evidence>
<dbReference type="PANTHER" id="PTHR23193:SF23">
    <property type="entry name" value="NUCLEAR PORE COMPLEX PROTEIN NUP153"/>
    <property type="match status" value="1"/>
</dbReference>
<evidence type="ECO:0000256" key="3">
    <source>
        <dbReference type="ARBA" id="ARBA00004567"/>
    </source>
</evidence>
<evidence type="ECO:0000256" key="12">
    <source>
        <dbReference type="ARBA" id="ARBA00023125"/>
    </source>
</evidence>
<dbReference type="SMART" id="SM00547">
    <property type="entry name" value="ZnF_RBZ"/>
    <property type="match status" value="4"/>
</dbReference>
<evidence type="ECO:0000256" key="10">
    <source>
        <dbReference type="ARBA" id="ARBA00022927"/>
    </source>
</evidence>
<keyword evidence="23" id="KW-1185">Reference proteome</keyword>
<dbReference type="InParanoid" id="A0A6P8ZHP0"/>
<feature type="region of interest" description="Disordered" evidence="21">
    <location>
        <begin position="995"/>
        <end position="1069"/>
    </location>
</feature>
<dbReference type="InterPro" id="IPR036443">
    <property type="entry name" value="Znf_RanBP2_sf"/>
</dbReference>
<feature type="compositionally biased region" description="Polar residues" evidence="21">
    <location>
        <begin position="298"/>
        <end position="309"/>
    </location>
</feature>
<evidence type="ECO:0000256" key="15">
    <source>
        <dbReference type="ARBA" id="ARBA00023242"/>
    </source>
</evidence>
<evidence type="ECO:0000256" key="19">
    <source>
        <dbReference type="ARBA" id="ARBA00079437"/>
    </source>
</evidence>
<feature type="compositionally biased region" description="Low complexity" evidence="21">
    <location>
        <begin position="487"/>
        <end position="517"/>
    </location>
</feature>
<protein>
    <recommendedName>
        <fullName evidence="17">Nuclear pore complex protein Nup153</fullName>
    </recommendedName>
    <alternativeName>
        <fullName evidence="19">153 kDa nucleoporin</fullName>
    </alternativeName>
    <alternativeName>
        <fullName evidence="18">Nucleoporin Nup153</fullName>
    </alternativeName>
</protein>
<feature type="region of interest" description="Disordered" evidence="21">
    <location>
        <begin position="1114"/>
        <end position="1162"/>
    </location>
</feature>
<evidence type="ECO:0000313" key="23">
    <source>
        <dbReference type="Proteomes" id="UP000515158"/>
    </source>
</evidence>
<keyword evidence="15" id="KW-0539">Nucleus</keyword>
<feature type="compositionally biased region" description="Low complexity" evidence="21">
    <location>
        <begin position="1372"/>
        <end position="1383"/>
    </location>
</feature>
<evidence type="ECO:0000256" key="18">
    <source>
        <dbReference type="ARBA" id="ARBA00078197"/>
    </source>
</evidence>
<dbReference type="OrthoDB" id="79830at2759"/>
<keyword evidence="10" id="KW-0653">Protein transport</keyword>
<dbReference type="InterPro" id="IPR013913">
    <property type="entry name" value="Nup153_N"/>
</dbReference>
<accession>A0A6P8ZHP0</accession>
<dbReference type="Proteomes" id="UP000515158">
    <property type="component" value="Unplaced"/>
</dbReference>
<dbReference type="GO" id="GO:0017056">
    <property type="term" value="F:structural constituent of nuclear pore"/>
    <property type="evidence" value="ECO:0007669"/>
    <property type="project" value="TreeGrafter"/>
</dbReference>
<feature type="compositionally biased region" description="Low complexity" evidence="21">
    <location>
        <begin position="153"/>
        <end position="162"/>
    </location>
</feature>
<feature type="region of interest" description="Disordered" evidence="21">
    <location>
        <begin position="274"/>
        <end position="309"/>
    </location>
</feature>
<evidence type="ECO:0000256" key="4">
    <source>
        <dbReference type="ARBA" id="ARBA00022448"/>
    </source>
</evidence>
<keyword evidence="11" id="KW-0811">Translocation</keyword>
<dbReference type="Pfam" id="PF08604">
    <property type="entry name" value="Nup153"/>
    <property type="match status" value="1"/>
</dbReference>
<dbReference type="GO" id="GO:0006606">
    <property type="term" value="P:protein import into nucleus"/>
    <property type="evidence" value="ECO:0007669"/>
    <property type="project" value="TreeGrafter"/>
</dbReference>
<feature type="compositionally biased region" description="Low complexity" evidence="21">
    <location>
        <begin position="1054"/>
        <end position="1069"/>
    </location>
</feature>
<dbReference type="GO" id="GO:0006405">
    <property type="term" value="P:RNA export from nucleus"/>
    <property type="evidence" value="ECO:0007669"/>
    <property type="project" value="TreeGrafter"/>
</dbReference>
<feature type="compositionally biased region" description="Polar residues" evidence="21">
    <location>
        <begin position="607"/>
        <end position="616"/>
    </location>
</feature>
<evidence type="ECO:0000313" key="24">
    <source>
        <dbReference type="RefSeq" id="XP_034232189.1"/>
    </source>
</evidence>
<sequence length="1512" mass="155181">MSNNKPRSSKPYDPNNSFVKKVASRVSGLIPKSTSWLSGWFSPNAAAEPGTSDRVEQTNNEEEHFEDALEKPPPAKRFKVTANQQYVETYNRCQTIEPGEGSSRLVPNNFIDTSAIPGPSGLGNRAGFVASTPATTSVEHLEPKANGDDCSESGESTSGCSSLEPQINRGIPCAQNQSRQNDSISPRKQHLIDEKLNYSYLQNSRSLFLDRTSNSRSNQTVGRRNNPSFCVSTFGTPLFGERGNVNDLILNSPFYSGRTTYGGASSASYRRSLGSASLSSSPANSEKLARHTIKVKPGNSQSTADTSMSQTAKRILATLEQFSTPILDAKRIPVSQEPVLASLGSRKRTRADDLANPQLVLEQPRVPKRTSNKPVHWAKGAPSTSQLTIPTVPDTLIHRRQKVFQEPFSTATQPSSTKADSYELRSEIDDNSATRNLLKMKQKPRLTEKVIKEPEMAPEVNLPQVPLQISTLPTFDISVPAPKPDVPKTSSPSVSSFGSSSLSKPQPASRPSATAASSPVLAFKLSTDSNPGFKLSADAAAAFKLSTDAVLSDASFSFSSPIRVSTASKEQTTLTPVNNFTFSNPLPASAKFMESSNTSVKPRPRTTEASPRQSDSFPGGLKPASQLKAGSVMDILGKSKSDATPSANGSLSLMDKFKPAAGTWECEKCLIRNKSDVTKCAACENPREAKTPNVSESTETKATQVIAPLKPASDFGAQFKMAGGMWECSACMVRNKDSEVKCVACTTAKPGAAPPPKPAAATTSFSGWGDKFKPPSNTWECSVCMVRNGSELSACQSCSTKKPGSIETTSPPVKSSWGDQFKKPEGSWSCGDCMVTNKSTDLNCVACSAKKPGSDASASPAKPSSQFSFGITPSNNSGSAAPAFSFGIPKDNNEGSEGEKSGVSSSTGFKLGDSKPAASATFSFGVPPPSTSASASPASSGASSGVSMFGSVPSAASTTNPAPVEKKPAESAAPEAAKPTFSFGVPAASAAKPTTSMFSFSPASTAPAETTKPTSSTGSPLGGKRKLGDDAPSSSAPFKFGSGGSPAPQSQAKPVVTSTSSVSSTSGPVFSFSSGSNASALLTAAVTSTANGQNAVEAKSGTTNSLFAVAAPASSSPKPAISFGASANATKDESVSSTWKPPSPRNATNVDGPKPAADTNGAPAAVKTFSFGSNVSSSSMAFGANASSAAPAFSFGPGASDKTAATSKAAISFGSTSSSATSLFSAPASTAPLFGSGSSTSASATPAFGSANHVGFGSLTSPANPAPAFQATNSSAPSFSAPVASAFSSSFSGASEEKKEAFSFSAPPAKKSAGFAFSAPEDTKKVFSFGQTASDDSKKSAASFSFTAAAPSAAPNSFPAAPSSVFTFGAAAPAPASNGPAKPDFAFGGNQQPSFPSFNSQPASSTAGFSFGGATPSFGSVDGNAAPAPTPFGGAGSFNSPSFGTASPQPSGFNFSAGNLSGFGTQAQPASGAFNFSADPKPSFFSATPSQDPSAAPGPRRIKRATRRVPPK</sequence>
<keyword evidence="5" id="KW-0479">Metal-binding</keyword>
<dbReference type="PROSITE" id="PS50199">
    <property type="entry name" value="ZF_RANBP2_2"/>
    <property type="match status" value="4"/>
</dbReference>
<dbReference type="GeneID" id="117640071"/>
<feature type="compositionally biased region" description="Polar residues" evidence="21">
    <location>
        <begin position="174"/>
        <end position="186"/>
    </location>
</feature>
<feature type="region of interest" description="Disordered" evidence="21">
    <location>
        <begin position="1372"/>
        <end position="1512"/>
    </location>
</feature>
<keyword evidence="14" id="KW-0472">Membrane</keyword>
<feature type="region of interest" description="Disordered" evidence="21">
    <location>
        <begin position="476"/>
        <end position="517"/>
    </location>
</feature>
<keyword evidence="13" id="KW-0906">Nuclear pore complex</keyword>
<feature type="compositionally biased region" description="Polar residues" evidence="21">
    <location>
        <begin position="866"/>
        <end position="879"/>
    </location>
</feature>
<name>A0A6P8ZHP0_THRPL</name>
<feature type="domain" description="RanBP2-type" evidence="22">
    <location>
        <begin position="660"/>
        <end position="689"/>
    </location>
</feature>
<feature type="compositionally biased region" description="Basic and acidic residues" evidence="21">
    <location>
        <begin position="891"/>
        <end position="900"/>
    </location>
</feature>
<comment type="cofactor">
    <cofactor evidence="1">
        <name>Zn(2+)</name>
        <dbReference type="ChEBI" id="CHEBI:29105"/>
    </cofactor>
</comment>
<comment type="subcellular location">
    <subcellularLocation>
        <location evidence="2">Nucleus membrane</location>
    </subcellularLocation>
    <subcellularLocation>
        <location evidence="3">Nucleus</location>
        <location evidence="3">Nuclear pore complex</location>
    </subcellularLocation>
</comment>
<dbReference type="FunFam" id="4.10.1060.10:FF:000003">
    <property type="entry name" value="E3 SUMO-protein ligase RanBP2"/>
    <property type="match status" value="1"/>
</dbReference>
<comment type="similarity">
    <text evidence="16">Belongs to the NUP153 family.</text>
</comment>
<keyword evidence="12" id="KW-0238">DNA-binding</keyword>
<evidence type="ECO:0000256" key="6">
    <source>
        <dbReference type="ARBA" id="ARBA00022737"/>
    </source>
</evidence>
<dbReference type="InterPro" id="IPR026054">
    <property type="entry name" value="Nucleoporin"/>
</dbReference>
<dbReference type="GO" id="GO:0008270">
    <property type="term" value="F:zinc ion binding"/>
    <property type="evidence" value="ECO:0007669"/>
    <property type="project" value="UniProtKB-KW"/>
</dbReference>
<evidence type="ECO:0000256" key="11">
    <source>
        <dbReference type="ARBA" id="ARBA00023010"/>
    </source>
</evidence>
<keyword evidence="7 20" id="KW-0863">Zinc-finger</keyword>
<evidence type="ECO:0000256" key="1">
    <source>
        <dbReference type="ARBA" id="ARBA00001947"/>
    </source>
</evidence>
<feature type="region of interest" description="Disordered" evidence="21">
    <location>
        <begin position="593"/>
        <end position="625"/>
    </location>
</feature>
<keyword evidence="4" id="KW-0813">Transport</keyword>
<feature type="compositionally biased region" description="Low complexity" evidence="21">
    <location>
        <begin position="931"/>
        <end position="952"/>
    </location>
</feature>
<dbReference type="Gene3D" id="4.10.1060.10">
    <property type="entry name" value="Zinc finger, RanBP2-type"/>
    <property type="match status" value="4"/>
</dbReference>
<dbReference type="GO" id="GO:0003677">
    <property type="term" value="F:DNA binding"/>
    <property type="evidence" value="ECO:0007669"/>
    <property type="project" value="UniProtKB-KW"/>
</dbReference>
<feature type="region of interest" description="Disordered" evidence="21">
    <location>
        <begin position="799"/>
        <end position="820"/>
    </location>
</feature>
<evidence type="ECO:0000256" key="8">
    <source>
        <dbReference type="ARBA" id="ARBA00022816"/>
    </source>
</evidence>
<dbReference type="KEGG" id="tpal:117640071"/>
<feature type="compositionally biased region" description="Basic residues" evidence="21">
    <location>
        <begin position="1500"/>
        <end position="1512"/>
    </location>
</feature>
<dbReference type="FunFam" id="4.10.1060.10:FF:000001">
    <property type="entry name" value="Nuclear pore complex protein Nup153"/>
    <property type="match status" value="3"/>
</dbReference>